<dbReference type="GO" id="GO:0006368">
    <property type="term" value="P:transcription elongation by RNA polymerase II"/>
    <property type="evidence" value="ECO:0007669"/>
    <property type="project" value="InterPro"/>
</dbReference>
<organism evidence="7 8">
    <name type="scientific">Saccharomyces pastorianus</name>
    <name type="common">Lager yeast</name>
    <name type="synonym">Saccharomyces cerevisiae x Saccharomyces eubayanus</name>
    <dbReference type="NCBI Taxonomy" id="27292"/>
    <lineage>
        <taxon>Eukaryota</taxon>
        <taxon>Fungi</taxon>
        <taxon>Dikarya</taxon>
        <taxon>Ascomycota</taxon>
        <taxon>Saccharomycotina</taxon>
        <taxon>Saccharomycetes</taxon>
        <taxon>Saccharomycetales</taxon>
        <taxon>Saccharomycetaceae</taxon>
        <taxon>Saccharomyces</taxon>
    </lineage>
</organism>
<dbReference type="InterPro" id="IPR007852">
    <property type="entry name" value="Cdc73/Parafibromin"/>
</dbReference>
<evidence type="ECO:0000256" key="4">
    <source>
        <dbReference type="ARBA" id="ARBA00023242"/>
    </source>
</evidence>
<dbReference type="EMBL" id="CP049009">
    <property type="protein sequence ID" value="QID86967.1"/>
    <property type="molecule type" value="Genomic_DNA"/>
</dbReference>
<feature type="compositionally biased region" description="Polar residues" evidence="5">
    <location>
        <begin position="124"/>
        <end position="137"/>
    </location>
</feature>
<comment type="subcellular location">
    <subcellularLocation>
        <location evidence="1">Nucleus</location>
    </subcellularLocation>
</comment>
<feature type="region of interest" description="Disordered" evidence="5">
    <location>
        <begin position="123"/>
        <end position="164"/>
    </location>
</feature>
<dbReference type="GO" id="GO:0016593">
    <property type="term" value="C:Cdc73/Paf1 complex"/>
    <property type="evidence" value="ECO:0007669"/>
    <property type="project" value="InterPro"/>
</dbReference>
<dbReference type="GO" id="GO:0032968">
    <property type="term" value="P:positive regulation of transcription elongation by RNA polymerase II"/>
    <property type="evidence" value="ECO:0007669"/>
    <property type="project" value="TreeGrafter"/>
</dbReference>
<dbReference type="FunFam" id="3.40.50.11990:FF:000005">
    <property type="entry name" value="Cell division cycle-related protein"/>
    <property type="match status" value="1"/>
</dbReference>
<evidence type="ECO:0000313" key="7">
    <source>
        <dbReference type="EMBL" id="QID86967.1"/>
    </source>
</evidence>
<comment type="similarity">
    <text evidence="2">Belongs to the CDC73 family.</text>
</comment>
<accession>A0A6C1EE06</accession>
<evidence type="ECO:0000313" key="8">
    <source>
        <dbReference type="Proteomes" id="UP000501346"/>
    </source>
</evidence>
<dbReference type="Proteomes" id="UP000501346">
    <property type="component" value="Chromosome SeXII"/>
</dbReference>
<dbReference type="PANTHER" id="PTHR12466">
    <property type="entry name" value="CDC73 DOMAIN PROTEIN"/>
    <property type="match status" value="1"/>
</dbReference>
<sequence>MENSLERLREHLKNGYKIILKDSEGQDTDDIAKAIEVQTESSNGSSKGTFLLNEETEIEIDGSPVQLRVIIHCWMNKDSSAANYLADCKNKQLTNVSFLQRTDLINWLSGKTESSQYLKAIGHNGQTSDKANTSNDESAPLTDGSPDAKLATSGSAGNGLVPSDPVLAETMKNERVVQDHNSALRGARPINFGYLIKDAELKLVQSIKGSLRGSKLPPGHKGAHGRVSKTNGSSSGPRKDPIILIPSAASSMLTIANIKQFLHDSKYMNPRDLPSTPNGLVNIEKNFERISRPIRFIIVDNTRMFTKPEYWDRVVAVFTTGHTWQFNNYQWNTPQELFQHCKGYYFHFAGDSVPQHVQQWNVEKVELDKNKRFKDVEVVRYFWHSLEKELISRGYH</sequence>
<name>A0A6C1EE06_SACPS</name>
<dbReference type="Gene3D" id="3.40.50.11990">
    <property type="entry name" value="RNA polymerase II accessory factor, Cdc73 C-terminal domain"/>
    <property type="match status" value="1"/>
</dbReference>
<evidence type="ECO:0000259" key="6">
    <source>
        <dbReference type="Pfam" id="PF05179"/>
    </source>
</evidence>
<evidence type="ECO:0000256" key="1">
    <source>
        <dbReference type="ARBA" id="ARBA00004123"/>
    </source>
</evidence>
<dbReference type="AlphaFoldDB" id="A0A6C1EE06"/>
<dbReference type="OrthoDB" id="2186602at2759"/>
<feature type="domain" description="Cell division control protein 73 C-terminal" evidence="6">
    <location>
        <begin position="238"/>
        <end position="388"/>
    </location>
</feature>
<protein>
    <submittedName>
        <fullName evidence="7">Accessory factor associated with RNA polymerase II</fullName>
    </submittedName>
</protein>
<evidence type="ECO:0000256" key="5">
    <source>
        <dbReference type="SAM" id="MobiDB-lite"/>
    </source>
</evidence>
<dbReference type="GO" id="GO:0000993">
    <property type="term" value="F:RNA polymerase II complex binding"/>
    <property type="evidence" value="ECO:0007669"/>
    <property type="project" value="TreeGrafter"/>
</dbReference>
<feature type="region of interest" description="Disordered" evidence="5">
    <location>
        <begin position="212"/>
        <end position="239"/>
    </location>
</feature>
<keyword evidence="8" id="KW-1185">Reference proteome</keyword>
<dbReference type="PANTHER" id="PTHR12466:SF8">
    <property type="entry name" value="PARAFIBROMIN"/>
    <property type="match status" value="1"/>
</dbReference>
<dbReference type="Pfam" id="PF05179">
    <property type="entry name" value="CDC73_C"/>
    <property type="match status" value="1"/>
</dbReference>
<evidence type="ECO:0000256" key="2">
    <source>
        <dbReference type="ARBA" id="ARBA00010427"/>
    </source>
</evidence>
<proteinExistence type="inferred from homology"/>
<gene>
    <name evidence="7" type="primary">CDC73_2</name>
    <name evidence="7" type="ORF">GRS66_009620</name>
</gene>
<evidence type="ECO:0000256" key="3">
    <source>
        <dbReference type="ARBA" id="ARBA00023163"/>
    </source>
</evidence>
<keyword evidence="3" id="KW-0804">Transcription</keyword>
<reference evidence="7 8" key="1">
    <citation type="journal article" date="2019" name="BMC Genomics">
        <title>Chromosome level assembly and comparative genome analysis confirm lager-brewing yeasts originated from a single hybridization.</title>
        <authorList>
            <person name="Salazar A.N."/>
            <person name="Gorter de Vries A.R."/>
            <person name="van den Broek M."/>
            <person name="Brouwers N."/>
            <person name="de la Torre Cortes P."/>
            <person name="Kuijpers N.G.A."/>
            <person name="Daran J.G."/>
            <person name="Abeel T."/>
        </authorList>
    </citation>
    <scope>NUCLEOTIDE SEQUENCE [LARGE SCALE GENOMIC DNA]</scope>
    <source>
        <strain evidence="7 8">CBS 1483</strain>
    </source>
</reference>
<keyword evidence="4" id="KW-0539">Nucleus</keyword>
<dbReference type="InterPro" id="IPR038103">
    <property type="entry name" value="CDC73_C_sf"/>
</dbReference>
<dbReference type="InterPro" id="IPR031336">
    <property type="entry name" value="CDC73_C"/>
</dbReference>